<feature type="region of interest" description="Disordered" evidence="1">
    <location>
        <begin position="59"/>
        <end position="81"/>
    </location>
</feature>
<feature type="compositionally biased region" description="Basic and acidic residues" evidence="1">
    <location>
        <begin position="59"/>
        <end position="75"/>
    </location>
</feature>
<proteinExistence type="predicted"/>
<dbReference type="CDD" id="cd00303">
    <property type="entry name" value="retropepsin_like"/>
    <property type="match status" value="1"/>
</dbReference>
<reference evidence="3" key="1">
    <citation type="submission" date="2017-02" db="UniProtKB">
        <authorList>
            <consortium name="WormBaseParasite"/>
        </authorList>
    </citation>
    <scope>IDENTIFICATION</scope>
</reference>
<evidence type="ECO:0000313" key="2">
    <source>
        <dbReference type="Proteomes" id="UP000036681"/>
    </source>
</evidence>
<organism evidence="2 3">
    <name type="scientific">Ascaris lumbricoides</name>
    <name type="common">Giant roundworm</name>
    <dbReference type="NCBI Taxonomy" id="6252"/>
    <lineage>
        <taxon>Eukaryota</taxon>
        <taxon>Metazoa</taxon>
        <taxon>Ecdysozoa</taxon>
        <taxon>Nematoda</taxon>
        <taxon>Chromadorea</taxon>
        <taxon>Rhabditida</taxon>
        <taxon>Spirurina</taxon>
        <taxon>Ascaridomorpha</taxon>
        <taxon>Ascaridoidea</taxon>
        <taxon>Ascarididae</taxon>
        <taxon>Ascaris</taxon>
    </lineage>
</organism>
<dbReference type="AlphaFoldDB" id="A0A0M3IIP7"/>
<evidence type="ECO:0000313" key="3">
    <source>
        <dbReference type="WBParaSite" id="ALUE_0001843801-mRNA-1"/>
    </source>
</evidence>
<dbReference type="WBParaSite" id="ALUE_0001843801-mRNA-1">
    <property type="protein sequence ID" value="ALUE_0001843801-mRNA-1"/>
    <property type="gene ID" value="ALUE_0001843801"/>
</dbReference>
<keyword evidence="2" id="KW-1185">Reference proteome</keyword>
<sequence length="348" mass="37885">MQTLSFESELAARVHYAVAAAPRGALYNALKQAAVEWERVSRSIQSRYNNRLSWKENDENSCRREYSNGNPDERGGPINGGWRRTQLVHAEAASQHDDVVGNKLAVELLGDGVPVTALLDSGAMISLISVTALRKIAAAKGAKFLSEKIEKGDELRARIVKDVSGNTMKILGKVAIEVAWGRRKKVVLMLVPASFVGEEDIVLSMNALGACQEWREQMMQVMQAQGKDSVVVAAEAALISPLAQKLVQARWEQQNYYVPSTMHTMSTSPYTTIGDASTLSTSRGVPTYSTIPACGATWILRQAAEAASAVNTIVDSYRADPANPTLIDSVAAERNVITTDMLFYTLSH</sequence>
<evidence type="ECO:0000256" key="1">
    <source>
        <dbReference type="SAM" id="MobiDB-lite"/>
    </source>
</evidence>
<accession>A0A0M3IIP7</accession>
<name>A0A0M3IIP7_ASCLU</name>
<protein>
    <submittedName>
        <fullName evidence="3">Peptidase A2 domain-containing protein</fullName>
    </submittedName>
</protein>
<dbReference type="Proteomes" id="UP000036681">
    <property type="component" value="Unplaced"/>
</dbReference>